<protein>
    <submittedName>
        <fullName evidence="2">Uncharacterized protein</fullName>
    </submittedName>
</protein>
<sequence>MFYTVLRFLVILCLIREIFIGNYHNVFLCLLTLVLFVIPFFIEDKFQVTIPNVLEIIILLFIFSAEILGEIQNFYNIIPNWDTILHTINGFLAAAIGFSLIDILNRTDKVHIALSPIFVALVAFCFSMTVGVIWEFFEYTADSLLSTDMQKDTIINKISSVNLTNTNAFDPKIIKDINKTTIYYGNDTITIPDGYLDIGLIDTMEDLIVNFIGALFFSILGYFYIKHRDKYKGIEHFIPRKKLKS</sequence>
<dbReference type="InterPro" id="IPR014509">
    <property type="entry name" value="YjdF-like"/>
</dbReference>
<dbReference type="Proteomes" id="UP000824232">
    <property type="component" value="Unassembled WGS sequence"/>
</dbReference>
<evidence type="ECO:0000313" key="3">
    <source>
        <dbReference type="Proteomes" id="UP000824232"/>
    </source>
</evidence>
<feature type="transmembrane region" description="Helical" evidence="1">
    <location>
        <begin position="83"/>
        <end position="105"/>
    </location>
</feature>
<comment type="caution">
    <text evidence="2">The sequence shown here is derived from an EMBL/GenBank/DDBJ whole genome shotgun (WGS) entry which is preliminary data.</text>
</comment>
<dbReference type="Pfam" id="PF09997">
    <property type="entry name" value="DUF2238"/>
    <property type="match status" value="1"/>
</dbReference>
<name>A0A9D1J300_9FIRM</name>
<proteinExistence type="predicted"/>
<feature type="transmembrane region" description="Helical" evidence="1">
    <location>
        <begin position="53"/>
        <end position="71"/>
    </location>
</feature>
<dbReference type="EMBL" id="DVHC01000031">
    <property type="protein sequence ID" value="HIR59017.1"/>
    <property type="molecule type" value="Genomic_DNA"/>
</dbReference>
<reference evidence="2" key="1">
    <citation type="submission" date="2020-10" db="EMBL/GenBank/DDBJ databases">
        <authorList>
            <person name="Gilroy R."/>
        </authorList>
    </citation>
    <scope>NUCLEOTIDE SEQUENCE</scope>
    <source>
        <strain evidence="2">CHK184-20233</strain>
    </source>
</reference>
<dbReference type="AlphaFoldDB" id="A0A9D1J300"/>
<evidence type="ECO:0000313" key="2">
    <source>
        <dbReference type="EMBL" id="HIR59017.1"/>
    </source>
</evidence>
<accession>A0A9D1J300</accession>
<feature type="transmembrane region" description="Helical" evidence="1">
    <location>
        <begin position="117"/>
        <end position="137"/>
    </location>
</feature>
<keyword evidence="1" id="KW-0812">Transmembrane</keyword>
<gene>
    <name evidence="2" type="ORF">IAB38_03105</name>
</gene>
<evidence type="ECO:0000256" key="1">
    <source>
        <dbReference type="SAM" id="Phobius"/>
    </source>
</evidence>
<keyword evidence="1" id="KW-0472">Membrane</keyword>
<feature type="transmembrane region" description="Helical" evidence="1">
    <location>
        <begin position="20"/>
        <end position="41"/>
    </location>
</feature>
<organism evidence="2 3">
    <name type="scientific">Candidatus Onthousia excrementipullorum</name>
    <dbReference type="NCBI Taxonomy" id="2840884"/>
    <lineage>
        <taxon>Bacteria</taxon>
        <taxon>Bacillati</taxon>
        <taxon>Bacillota</taxon>
        <taxon>Bacilli</taxon>
        <taxon>Candidatus Onthousia</taxon>
    </lineage>
</organism>
<feature type="transmembrane region" description="Helical" evidence="1">
    <location>
        <begin position="207"/>
        <end position="225"/>
    </location>
</feature>
<reference evidence="2" key="2">
    <citation type="journal article" date="2021" name="PeerJ">
        <title>Extensive microbial diversity within the chicken gut microbiome revealed by metagenomics and culture.</title>
        <authorList>
            <person name="Gilroy R."/>
            <person name="Ravi A."/>
            <person name="Getino M."/>
            <person name="Pursley I."/>
            <person name="Horton D.L."/>
            <person name="Alikhan N.F."/>
            <person name="Baker D."/>
            <person name="Gharbi K."/>
            <person name="Hall N."/>
            <person name="Watson M."/>
            <person name="Adriaenssens E.M."/>
            <person name="Foster-Nyarko E."/>
            <person name="Jarju S."/>
            <person name="Secka A."/>
            <person name="Antonio M."/>
            <person name="Oren A."/>
            <person name="Chaudhuri R.R."/>
            <person name="La Ragione R."/>
            <person name="Hildebrand F."/>
            <person name="Pallen M.J."/>
        </authorList>
    </citation>
    <scope>NUCLEOTIDE SEQUENCE</scope>
    <source>
        <strain evidence="2">CHK184-20233</strain>
    </source>
</reference>
<keyword evidence="1" id="KW-1133">Transmembrane helix</keyword>